<reference evidence="18 19" key="2">
    <citation type="journal article" date="2012" name="Stand. Genomic Sci.">
        <title>Complete genome sequence of the sulfate-reducing firmicute Desulfotomaculum ruminis type strain (DL(T)).</title>
        <authorList>
            <person name="Spring S."/>
            <person name="Visser M."/>
            <person name="Lu M."/>
            <person name="Copeland A."/>
            <person name="Lapidus A."/>
            <person name="Lucas S."/>
            <person name="Cheng J.F."/>
            <person name="Han C."/>
            <person name="Tapia R."/>
            <person name="Goodwin L.A."/>
            <person name="Pitluck S."/>
            <person name="Ivanova N."/>
            <person name="Land M."/>
            <person name="Hauser L."/>
            <person name="Larimer F."/>
            <person name="Rohde M."/>
            <person name="Goker M."/>
            <person name="Detter J.C."/>
            <person name="Kyrpides N.C."/>
            <person name="Woyke T."/>
            <person name="Schaap P.J."/>
            <person name="Plugge C.M."/>
            <person name="Muyzer G."/>
            <person name="Kuever J."/>
            <person name="Pereira I.A."/>
            <person name="Parshina S.N."/>
            <person name="Bernier-Latmani R."/>
            <person name="Stams A.J."/>
            <person name="Klenk H.P."/>
        </authorList>
    </citation>
    <scope>NUCLEOTIDE SEQUENCE [LARGE SCALE GENOMIC DNA]</scope>
    <source>
        <strain evidence="19">ATCC 23193 / DSM 2154 / NCIB 8452 / DL</strain>
    </source>
</reference>
<evidence type="ECO:0000256" key="15">
    <source>
        <dbReference type="HAMAP-Rule" id="MF_02121"/>
    </source>
</evidence>
<dbReference type="KEGG" id="dru:Desru_1917"/>
<dbReference type="NCBIfam" id="NF011456">
    <property type="entry name" value="PRK14874.1"/>
    <property type="match status" value="1"/>
</dbReference>
<keyword evidence="9 15" id="KW-0521">NADP</keyword>
<keyword evidence="13 15" id="KW-0486">Methionine biosynthesis</keyword>
<dbReference type="AlphaFoldDB" id="F6DUN8"/>
<comment type="catalytic activity">
    <reaction evidence="14 15">
        <text>L-aspartate 4-semialdehyde + phosphate + NADP(+) = 4-phospho-L-aspartate + NADPH + H(+)</text>
        <dbReference type="Rhea" id="RHEA:24284"/>
        <dbReference type="ChEBI" id="CHEBI:15378"/>
        <dbReference type="ChEBI" id="CHEBI:43474"/>
        <dbReference type="ChEBI" id="CHEBI:57535"/>
        <dbReference type="ChEBI" id="CHEBI:57783"/>
        <dbReference type="ChEBI" id="CHEBI:58349"/>
        <dbReference type="ChEBI" id="CHEBI:537519"/>
        <dbReference type="EC" id="1.2.1.11"/>
    </reaction>
</comment>
<dbReference type="PIRSF" id="PIRSF000148">
    <property type="entry name" value="ASA_dh"/>
    <property type="match status" value="1"/>
</dbReference>
<feature type="binding site" evidence="15">
    <location>
        <begin position="12"/>
        <end position="15"/>
    </location>
    <ligand>
        <name>NADP(+)</name>
        <dbReference type="ChEBI" id="CHEBI:58349"/>
    </ligand>
</feature>
<dbReference type="InterPro" id="IPR005986">
    <property type="entry name" value="Asp_semialdehyde_DH_beta"/>
</dbReference>
<feature type="domain" description="Semialdehyde dehydrogenase NAD-binding" evidence="17">
    <location>
        <begin position="5"/>
        <end position="119"/>
    </location>
</feature>
<dbReference type="UniPathway" id="UPA00051">
    <property type="reaction ID" value="UER00464"/>
</dbReference>
<comment type="pathway">
    <text evidence="3 15">Amino-acid biosynthesis; L-threonine biosynthesis; L-threonine from L-aspartate: step 2/5.</text>
</comment>
<dbReference type="HAMAP" id="MF_02121">
    <property type="entry name" value="ASADH"/>
    <property type="match status" value="1"/>
</dbReference>
<dbReference type="PANTHER" id="PTHR46278:SF2">
    <property type="entry name" value="ASPARTATE-SEMIALDEHYDE DEHYDROGENASE"/>
    <property type="match status" value="1"/>
</dbReference>
<reference evidence="19" key="1">
    <citation type="submission" date="2011-05" db="EMBL/GenBank/DDBJ databases">
        <title>Complete sequence of Desulfotomaculum ruminis DSM 2154.</title>
        <authorList>
            <person name="Lucas S."/>
            <person name="Copeland A."/>
            <person name="Lapidus A."/>
            <person name="Cheng J.-F."/>
            <person name="Goodwin L."/>
            <person name="Pitluck S."/>
            <person name="Lu M."/>
            <person name="Detter J.C."/>
            <person name="Han C."/>
            <person name="Tapia R."/>
            <person name="Land M."/>
            <person name="Hauser L."/>
            <person name="Kyrpides N."/>
            <person name="Ivanova N."/>
            <person name="Mikhailova N."/>
            <person name="Pagani I."/>
            <person name="Stams A.J.M."/>
            <person name="Plugge C.M."/>
            <person name="Muyzer G."/>
            <person name="Kuever J."/>
            <person name="Parshina S.N."/>
            <person name="Ivanova A.E."/>
            <person name="Nazina T.N."/>
            <person name="Brambilla E."/>
            <person name="Spring S."/>
            <person name="Klenk H.-P."/>
            <person name="Woyke T."/>
        </authorList>
    </citation>
    <scope>NUCLEOTIDE SEQUENCE [LARGE SCALE GENOMIC DNA]</scope>
    <source>
        <strain evidence="19">ATCC 23193 / DSM 2154 / NCIB 8452 / DL</strain>
    </source>
</reference>
<keyword evidence="8 15" id="KW-0791">Threonine biosynthesis</keyword>
<evidence type="ECO:0000256" key="13">
    <source>
        <dbReference type="ARBA" id="ARBA00023167"/>
    </source>
</evidence>
<dbReference type="SMART" id="SM00859">
    <property type="entry name" value="Semialdhyde_dh"/>
    <property type="match status" value="1"/>
</dbReference>
<evidence type="ECO:0000256" key="2">
    <source>
        <dbReference type="ARBA" id="ARBA00005076"/>
    </source>
</evidence>
<dbReference type="GO" id="GO:0046983">
    <property type="term" value="F:protein dimerization activity"/>
    <property type="evidence" value="ECO:0007669"/>
    <property type="project" value="InterPro"/>
</dbReference>
<dbReference type="GO" id="GO:0009088">
    <property type="term" value="P:threonine biosynthetic process"/>
    <property type="evidence" value="ECO:0007669"/>
    <property type="project" value="UniProtKB-UniRule"/>
</dbReference>
<accession>F6DUN8</accession>
<feature type="binding site" evidence="15">
    <location>
        <position position="314"/>
    </location>
    <ligand>
        <name>NADP(+)</name>
        <dbReference type="ChEBI" id="CHEBI:58349"/>
    </ligand>
</feature>
<dbReference type="GO" id="GO:0009097">
    <property type="term" value="P:isoleucine biosynthetic process"/>
    <property type="evidence" value="ECO:0007669"/>
    <property type="project" value="UniProtKB-UniRule"/>
</dbReference>
<evidence type="ECO:0000256" key="16">
    <source>
        <dbReference type="PIRSR" id="PIRSR000148-1"/>
    </source>
</evidence>
<protein>
    <recommendedName>
        <fullName evidence="6 15">Aspartate-semialdehyde dehydrogenase</fullName>
        <shortName evidence="15">ASA dehydrogenase</shortName>
        <shortName evidence="15">ASADH</shortName>
        <ecNumber evidence="6 15">1.2.1.11</ecNumber>
    </recommendedName>
    <alternativeName>
        <fullName evidence="15">Aspartate-beta-semialdehyde dehydrogenase</fullName>
    </alternativeName>
</protein>
<dbReference type="GO" id="GO:0071266">
    <property type="term" value="P:'de novo' L-methionine biosynthetic process"/>
    <property type="evidence" value="ECO:0007669"/>
    <property type="project" value="UniProtKB-UniRule"/>
</dbReference>
<proteinExistence type="inferred from homology"/>
<feature type="binding site" evidence="15">
    <location>
        <begin position="40"/>
        <end position="41"/>
    </location>
    <ligand>
        <name>NADP(+)</name>
        <dbReference type="ChEBI" id="CHEBI:58349"/>
    </ligand>
</feature>
<feature type="binding site" evidence="15">
    <location>
        <position position="155"/>
    </location>
    <ligand>
        <name>substrate</name>
    </ligand>
</feature>
<evidence type="ECO:0000256" key="1">
    <source>
        <dbReference type="ARBA" id="ARBA00005021"/>
    </source>
</evidence>
<dbReference type="InterPro" id="IPR000534">
    <property type="entry name" value="Semialdehyde_DH_NAD-bd"/>
</dbReference>
<comment type="pathway">
    <text evidence="1 15">Amino-acid biosynthesis; L-methionine biosynthesis via de novo pathway; L-homoserine from L-aspartate: step 2/3.</text>
</comment>
<dbReference type="EC" id="1.2.1.11" evidence="6 15"/>
<comment type="subunit">
    <text evidence="5 15">Homodimer.</text>
</comment>
<dbReference type="NCBIfam" id="TIGR01296">
    <property type="entry name" value="asd_B"/>
    <property type="match status" value="1"/>
</dbReference>
<dbReference type="GO" id="GO:0050661">
    <property type="term" value="F:NADP binding"/>
    <property type="evidence" value="ECO:0007669"/>
    <property type="project" value="UniProtKB-UniRule"/>
</dbReference>
<gene>
    <name evidence="15" type="primary">asd</name>
    <name evidence="18" type="ordered locus">Desru_1917</name>
</gene>
<evidence type="ECO:0000256" key="5">
    <source>
        <dbReference type="ARBA" id="ARBA00011738"/>
    </source>
</evidence>
<evidence type="ECO:0000256" key="3">
    <source>
        <dbReference type="ARBA" id="ARBA00005097"/>
    </source>
</evidence>
<feature type="active site" description="Acyl-thioester intermediate" evidence="15 16">
    <location>
        <position position="128"/>
    </location>
</feature>
<keyword evidence="19" id="KW-1185">Reference proteome</keyword>
<dbReference type="PANTHER" id="PTHR46278">
    <property type="entry name" value="DEHYDROGENASE, PUTATIVE-RELATED"/>
    <property type="match status" value="1"/>
</dbReference>
<dbReference type="InterPro" id="IPR036291">
    <property type="entry name" value="NAD(P)-bd_dom_sf"/>
</dbReference>
<organism evidence="18 19">
    <name type="scientific">Desulforamulus ruminis (strain ATCC 23193 / DSM 2154 / NCIMB 8452 / DL)</name>
    <name type="common">Desulfotomaculum ruminis</name>
    <dbReference type="NCBI Taxonomy" id="696281"/>
    <lineage>
        <taxon>Bacteria</taxon>
        <taxon>Bacillati</taxon>
        <taxon>Bacillota</taxon>
        <taxon>Clostridia</taxon>
        <taxon>Eubacteriales</taxon>
        <taxon>Peptococcaceae</taxon>
        <taxon>Desulforamulus</taxon>
    </lineage>
</organism>
<dbReference type="CDD" id="cd18131">
    <property type="entry name" value="ASADH_C_bac_euk_like"/>
    <property type="match status" value="1"/>
</dbReference>
<evidence type="ECO:0000256" key="11">
    <source>
        <dbReference type="ARBA" id="ARBA00023002"/>
    </source>
</evidence>
<dbReference type="Pfam" id="PF01118">
    <property type="entry name" value="Semialdhyde_dh"/>
    <property type="match status" value="1"/>
</dbReference>
<dbReference type="CDD" id="cd02316">
    <property type="entry name" value="VcASADH2_like_N"/>
    <property type="match status" value="1"/>
</dbReference>
<dbReference type="STRING" id="696281.Desru_1917"/>
<dbReference type="InterPro" id="IPR012280">
    <property type="entry name" value="Semialdhyde_DH_dimer_dom"/>
</dbReference>
<dbReference type="GO" id="GO:0009089">
    <property type="term" value="P:lysine biosynthetic process via diaminopimelate"/>
    <property type="evidence" value="ECO:0007669"/>
    <property type="project" value="UniProtKB-UniRule"/>
</dbReference>
<evidence type="ECO:0000256" key="9">
    <source>
        <dbReference type="ARBA" id="ARBA00022857"/>
    </source>
</evidence>
<comment type="caution">
    <text evidence="15">Lacks conserved residue(s) required for the propagation of feature annotation.</text>
</comment>
<evidence type="ECO:0000313" key="19">
    <source>
        <dbReference type="Proteomes" id="UP000009234"/>
    </source>
</evidence>
<dbReference type="GO" id="GO:0051287">
    <property type="term" value="F:NAD binding"/>
    <property type="evidence" value="ECO:0007669"/>
    <property type="project" value="InterPro"/>
</dbReference>
<comment type="function">
    <text evidence="15">Catalyzes the NADPH-dependent formation of L-aspartate-semialdehyde (L-ASA) by the reductive dephosphorylation of L-aspartyl-4-phosphate.</text>
</comment>
<keyword evidence="7 15" id="KW-0028">Amino-acid biosynthesis</keyword>
<dbReference type="Gene3D" id="3.40.50.720">
    <property type="entry name" value="NAD(P)-binding Rossmann-like Domain"/>
    <property type="match status" value="1"/>
</dbReference>
<dbReference type="GO" id="GO:0004073">
    <property type="term" value="F:aspartate-semialdehyde dehydrogenase activity"/>
    <property type="evidence" value="ECO:0007669"/>
    <property type="project" value="UniProtKB-UniRule"/>
</dbReference>
<dbReference type="GO" id="GO:0019877">
    <property type="term" value="P:diaminopimelate biosynthetic process"/>
    <property type="evidence" value="ECO:0007669"/>
    <property type="project" value="UniProtKB-UniRule"/>
</dbReference>
<feature type="binding site" evidence="15">
    <location>
        <position position="234"/>
    </location>
    <ligand>
        <name>substrate</name>
    </ligand>
</feature>
<dbReference type="Gene3D" id="3.30.360.10">
    <property type="entry name" value="Dihydrodipicolinate Reductase, domain 2"/>
    <property type="match status" value="1"/>
</dbReference>
<dbReference type="UniPathway" id="UPA00050">
    <property type="reaction ID" value="UER00463"/>
</dbReference>
<comment type="similarity">
    <text evidence="4 15">Belongs to the aspartate-semialdehyde dehydrogenase family.</text>
</comment>
<dbReference type="HOGENOM" id="CLU_049966_0_1_9"/>
<evidence type="ECO:0000256" key="4">
    <source>
        <dbReference type="ARBA" id="ARBA00010584"/>
    </source>
</evidence>
<dbReference type="Proteomes" id="UP000009234">
    <property type="component" value="Chromosome"/>
</dbReference>
<dbReference type="Pfam" id="PF02774">
    <property type="entry name" value="Semialdhyde_dhC"/>
    <property type="match status" value="1"/>
</dbReference>
<feature type="active site" description="Proton acceptor" evidence="15 16">
    <location>
        <position position="241"/>
    </location>
</feature>
<keyword evidence="12 15" id="KW-0457">Lysine biosynthesis</keyword>
<sequence length="340" mass="37646">MKKVNVVVVGASGAVGQEILNILSERNFPIENLKLCATSRSAGTEIDFQGRKYRVEETTPDSFTGMDIALVAGGKASVEFREAAFARGCIIIDNSSNFRMDPEVPLVVPEVNPEDVKGHKGIIANPNCSTIIMVVALKPIYDAAGIKRVVVSTYQAVSGAGKEGIEELTAQTKAVLEGSEYPPNKFAYPIAFNLIPHIDVFQEMDYTKEEWKMVKETQKILHDSEIKITATTVRVPVYRSHSESINIETKQKLTVEKVKEILSQAPGMIVQDDVQNKNYPMPLFTSGRDEVFVGRIREDNTIEKGLNLWVVGDQIRKGAATNAVQIAELLLQYNCLMEKR</sequence>
<evidence type="ECO:0000256" key="10">
    <source>
        <dbReference type="ARBA" id="ARBA00022915"/>
    </source>
</evidence>
<dbReference type="SUPFAM" id="SSF55347">
    <property type="entry name" value="Glyceraldehyde-3-phosphate dehydrogenase-like, C-terminal domain"/>
    <property type="match status" value="1"/>
</dbReference>
<dbReference type="SUPFAM" id="SSF51735">
    <property type="entry name" value="NAD(P)-binding Rossmann-fold domains"/>
    <property type="match status" value="1"/>
</dbReference>
<evidence type="ECO:0000256" key="12">
    <source>
        <dbReference type="ARBA" id="ARBA00023154"/>
    </source>
</evidence>
<dbReference type="InterPro" id="IPR012080">
    <property type="entry name" value="Asp_semialdehyde_DH"/>
</dbReference>
<dbReference type="EMBL" id="CP002780">
    <property type="protein sequence ID" value="AEG60176.1"/>
    <property type="molecule type" value="Genomic_DNA"/>
</dbReference>
<evidence type="ECO:0000259" key="17">
    <source>
        <dbReference type="SMART" id="SM00859"/>
    </source>
</evidence>
<feature type="binding site" evidence="15">
    <location>
        <position position="99"/>
    </location>
    <ligand>
        <name>phosphate</name>
        <dbReference type="ChEBI" id="CHEBI:43474"/>
    </ligand>
</feature>
<keyword evidence="11 15" id="KW-0560">Oxidoreductase</keyword>
<dbReference type="RefSeq" id="WP_013841939.1">
    <property type="nucleotide sequence ID" value="NC_015589.1"/>
</dbReference>
<feature type="binding site" evidence="15">
    <location>
        <begin position="158"/>
        <end position="159"/>
    </location>
    <ligand>
        <name>NADP(+)</name>
        <dbReference type="ChEBI" id="CHEBI:58349"/>
    </ligand>
</feature>
<keyword evidence="10 15" id="KW-0220">Diaminopimelate biosynthesis</keyword>
<name>F6DUN8_DESRL</name>
<evidence type="ECO:0000256" key="8">
    <source>
        <dbReference type="ARBA" id="ARBA00022697"/>
    </source>
</evidence>
<comment type="pathway">
    <text evidence="2 15">Amino-acid biosynthesis; L-lysine biosynthesis via DAP pathway; (S)-tetrahydrodipicolinate from L-aspartate: step 2/4.</text>
</comment>
<dbReference type="eggNOG" id="COG0136">
    <property type="taxonomic scope" value="Bacteria"/>
</dbReference>
<dbReference type="UniPathway" id="UPA00034">
    <property type="reaction ID" value="UER00016"/>
</dbReference>
<evidence type="ECO:0000256" key="6">
    <source>
        <dbReference type="ARBA" id="ARBA00013120"/>
    </source>
</evidence>
<dbReference type="OrthoDB" id="9805684at2"/>
<evidence type="ECO:0000256" key="7">
    <source>
        <dbReference type="ARBA" id="ARBA00022605"/>
    </source>
</evidence>
<evidence type="ECO:0000256" key="14">
    <source>
        <dbReference type="ARBA" id="ARBA00047891"/>
    </source>
</evidence>
<evidence type="ECO:0000313" key="18">
    <source>
        <dbReference type="EMBL" id="AEG60176.1"/>
    </source>
</evidence>